<evidence type="ECO:0000259" key="8">
    <source>
        <dbReference type="Pfam" id="PF21571"/>
    </source>
</evidence>
<feature type="domain" description="Arginine dihydrolase ArgZ/ArgE-like C-terminal second subdomain" evidence="7">
    <location>
        <begin position="201"/>
        <end position="412"/>
    </location>
</feature>
<dbReference type="Pfam" id="PF21570">
    <property type="entry name" value="ArgZ-like_C_2nd"/>
    <property type="match status" value="1"/>
</dbReference>
<dbReference type="InterPro" id="IPR048963">
    <property type="entry name" value="ArgZ/ArgE-like_C_2nd"/>
</dbReference>
<evidence type="ECO:0000259" key="6">
    <source>
        <dbReference type="Pfam" id="PF04455"/>
    </source>
</evidence>
<evidence type="ECO:0000256" key="5">
    <source>
        <dbReference type="ARBA" id="ARBA00066346"/>
    </source>
</evidence>
<dbReference type="Gene3D" id="3.30.70.2690">
    <property type="entry name" value="LOR/SDH bifunctional enzyme, conserved domain"/>
    <property type="match status" value="1"/>
</dbReference>
<dbReference type="InterPro" id="IPR048964">
    <property type="entry name" value="ArgZ/ArgE-like_C_1st"/>
</dbReference>
<evidence type="ECO:0000313" key="10">
    <source>
        <dbReference type="Proteomes" id="UP000281738"/>
    </source>
</evidence>
<dbReference type="EC" id="4.3.1.12" evidence="5"/>
<feature type="domain" description="Arginine dihydrolase ArgZ/ArgE-like C-terminal first subdomain" evidence="8">
    <location>
        <begin position="107"/>
        <end position="199"/>
    </location>
</feature>
<gene>
    <name evidence="9" type="ORF">EDD33_1302</name>
</gene>
<evidence type="ECO:0000256" key="1">
    <source>
        <dbReference type="ARBA" id="ARBA00001911"/>
    </source>
</evidence>
<organism evidence="9 10">
    <name type="scientific">Nocardioides aurantiacus</name>
    <dbReference type="NCBI Taxonomy" id="86796"/>
    <lineage>
        <taxon>Bacteria</taxon>
        <taxon>Bacillati</taxon>
        <taxon>Actinomycetota</taxon>
        <taxon>Actinomycetes</taxon>
        <taxon>Propionibacteriales</taxon>
        <taxon>Nocardioidaceae</taxon>
        <taxon>Nocardioides</taxon>
    </lineage>
</organism>
<evidence type="ECO:0000256" key="4">
    <source>
        <dbReference type="ARBA" id="ARBA00023239"/>
    </source>
</evidence>
<dbReference type="Proteomes" id="UP000281738">
    <property type="component" value="Unassembled WGS sequence"/>
</dbReference>
<dbReference type="Pfam" id="PF04455">
    <property type="entry name" value="Saccharop_dh_N"/>
    <property type="match status" value="1"/>
</dbReference>
<dbReference type="CDD" id="cd12144">
    <property type="entry name" value="SDH_N_domain"/>
    <property type="match status" value="1"/>
</dbReference>
<dbReference type="GO" id="GO:0008473">
    <property type="term" value="F:ornithine cyclodeaminase activity"/>
    <property type="evidence" value="ECO:0007669"/>
    <property type="project" value="UniProtKB-EC"/>
</dbReference>
<dbReference type="InterPro" id="IPR005239">
    <property type="entry name" value="ArgZ/ArgE-like"/>
</dbReference>
<accession>A0A3N2CSE9</accession>
<protein>
    <recommendedName>
        <fullName evidence="5">ornithine cyclodeaminase</fullName>
        <ecNumber evidence="5">4.3.1.12</ecNumber>
    </recommendedName>
</protein>
<sequence>MSQRSHQESVEITGHLIDEGSLSRVLNDVGEYGGDYVVHQFDIGHGTADPSYARLEVSAADEETLQRILMRLQTHGVNQVEPGEAEVVPAAQDGVFPDGFYSSTNLETQVRVGGRWWTVENPEMDCGLVLDGGPEVAGGAGAGEVAVRTVPMADVRAGMRVVCGAAGVRVTVPVSERSGGSFGFMESDVSSEKPQAVLVRQVADGMREAKQAGQKVLWVGGPGVVHTGAAPAMVALVEAGYVDVLFAGNALATHDIESALYGTSLGIDLARGQGVEHGHEHHIRAINTIRKAGSIRAAVEQGVLTSGVMHALVTHGKEFVLVGSVRDDGPLPDVHTDVIDGQRAMRAQLDGAGFCLMVATMLHSVATGNLLPASVPLVCVDINPATVTKLADRGSSQARGIVTDVGLFLEQLAMELVPGYRRQAADA</sequence>
<keyword evidence="10" id="KW-1185">Reference proteome</keyword>
<comment type="cofactor">
    <cofactor evidence="1">
        <name>NAD(+)</name>
        <dbReference type="ChEBI" id="CHEBI:57540"/>
    </cofactor>
</comment>
<reference evidence="9 10" key="1">
    <citation type="submission" date="2018-11" db="EMBL/GenBank/DDBJ databases">
        <title>Sequencing the genomes of 1000 actinobacteria strains.</title>
        <authorList>
            <person name="Klenk H.-P."/>
        </authorList>
    </citation>
    <scope>NUCLEOTIDE SEQUENCE [LARGE SCALE GENOMIC DNA]</scope>
    <source>
        <strain evidence="9 10">DSM 12652</strain>
    </source>
</reference>
<name>A0A3N2CSE9_9ACTN</name>
<evidence type="ECO:0000259" key="7">
    <source>
        <dbReference type="Pfam" id="PF21570"/>
    </source>
</evidence>
<evidence type="ECO:0000256" key="2">
    <source>
        <dbReference type="ARBA" id="ARBA00022741"/>
    </source>
</evidence>
<keyword evidence="2" id="KW-0547">Nucleotide-binding</keyword>
<feature type="domain" description="LOR/SDH bifunctional enzyme conserved" evidence="6">
    <location>
        <begin position="8"/>
        <end position="105"/>
    </location>
</feature>
<dbReference type="OrthoDB" id="5386290at2"/>
<dbReference type="GO" id="GO:0000166">
    <property type="term" value="F:nucleotide binding"/>
    <property type="evidence" value="ECO:0007669"/>
    <property type="project" value="UniProtKB-KW"/>
</dbReference>
<comment type="caution">
    <text evidence="9">The sequence shown here is derived from an EMBL/GenBank/DDBJ whole genome shotgun (WGS) entry which is preliminary data.</text>
</comment>
<evidence type="ECO:0000313" key="9">
    <source>
        <dbReference type="EMBL" id="ROR90462.1"/>
    </source>
</evidence>
<dbReference type="Pfam" id="PF21571">
    <property type="entry name" value="ArgZ-like_C_1st"/>
    <property type="match status" value="1"/>
</dbReference>
<keyword evidence="4" id="KW-0456">Lyase</keyword>
<dbReference type="AlphaFoldDB" id="A0A3N2CSE9"/>
<keyword evidence="3" id="KW-0520">NAD</keyword>
<dbReference type="NCBIfam" id="TIGR00300">
    <property type="entry name" value="TIGR00300 family protein"/>
    <property type="match status" value="1"/>
</dbReference>
<dbReference type="InterPro" id="IPR007545">
    <property type="entry name" value="LOR/SDH_bifunc_enz_cons_dom"/>
</dbReference>
<evidence type="ECO:0000256" key="3">
    <source>
        <dbReference type="ARBA" id="ARBA00023027"/>
    </source>
</evidence>
<proteinExistence type="predicted"/>
<dbReference type="InterPro" id="IPR043009">
    <property type="entry name" value="LOR/SDH_bifunc_enz_cons_dom_sf"/>
</dbReference>
<dbReference type="Gene3D" id="3.40.50.10690">
    <property type="entry name" value="putative lor/sdh protein like domains"/>
    <property type="match status" value="1"/>
</dbReference>
<dbReference type="RefSeq" id="WP_123389610.1">
    <property type="nucleotide sequence ID" value="NZ_RKHO01000001.1"/>
</dbReference>
<dbReference type="EMBL" id="RKHO01000001">
    <property type="protein sequence ID" value="ROR90462.1"/>
    <property type="molecule type" value="Genomic_DNA"/>
</dbReference>